<evidence type="ECO:0000256" key="4">
    <source>
        <dbReference type="ARBA" id="ARBA00023136"/>
    </source>
</evidence>
<dbReference type="OrthoDB" id="435607at2759"/>
<feature type="compositionally biased region" description="Low complexity" evidence="5">
    <location>
        <begin position="278"/>
        <end position="290"/>
    </location>
</feature>
<dbReference type="InterPro" id="IPR004776">
    <property type="entry name" value="Mem_transp_PIN-like"/>
</dbReference>
<feature type="transmembrane region" description="Helical" evidence="6">
    <location>
        <begin position="75"/>
        <end position="95"/>
    </location>
</feature>
<name>A0A9P8TGC9_9ASCO</name>
<dbReference type="EMBL" id="JAEUBF010000506">
    <property type="protein sequence ID" value="KAH3677615.1"/>
    <property type="molecule type" value="Genomic_DNA"/>
</dbReference>
<organism evidence="7 8">
    <name type="scientific">Wickerhamomyces mucosus</name>
    <dbReference type="NCBI Taxonomy" id="1378264"/>
    <lineage>
        <taxon>Eukaryota</taxon>
        <taxon>Fungi</taxon>
        <taxon>Dikarya</taxon>
        <taxon>Ascomycota</taxon>
        <taxon>Saccharomycotina</taxon>
        <taxon>Saccharomycetes</taxon>
        <taxon>Phaffomycetales</taxon>
        <taxon>Wickerhamomycetaceae</taxon>
        <taxon>Wickerhamomyces</taxon>
    </lineage>
</organism>
<evidence type="ECO:0000256" key="6">
    <source>
        <dbReference type="SAM" id="Phobius"/>
    </source>
</evidence>
<evidence type="ECO:0000256" key="1">
    <source>
        <dbReference type="ARBA" id="ARBA00004141"/>
    </source>
</evidence>
<keyword evidence="8" id="KW-1185">Reference proteome</keyword>
<feature type="compositionally biased region" description="Polar residues" evidence="5">
    <location>
        <begin position="257"/>
        <end position="277"/>
    </location>
</feature>
<proteinExistence type="predicted"/>
<feature type="transmembrane region" description="Helical" evidence="6">
    <location>
        <begin position="45"/>
        <end position="63"/>
    </location>
</feature>
<keyword evidence="3 6" id="KW-1133">Transmembrane helix</keyword>
<protein>
    <recommendedName>
        <fullName evidence="9">Protein ECM3</fullName>
    </recommendedName>
</protein>
<dbReference type="AlphaFoldDB" id="A0A9P8TGC9"/>
<dbReference type="PANTHER" id="PTHR31274:SF3">
    <property type="entry name" value="PROTEIN ECM3"/>
    <property type="match status" value="1"/>
</dbReference>
<gene>
    <name evidence="7" type="ORF">WICMUC_001718</name>
</gene>
<keyword evidence="2 6" id="KW-0812">Transmembrane</keyword>
<feature type="transmembrane region" description="Helical" evidence="6">
    <location>
        <begin position="474"/>
        <end position="494"/>
    </location>
</feature>
<evidence type="ECO:0000256" key="3">
    <source>
        <dbReference type="ARBA" id="ARBA00022989"/>
    </source>
</evidence>
<dbReference type="GO" id="GO:0016020">
    <property type="term" value="C:membrane"/>
    <property type="evidence" value="ECO:0007669"/>
    <property type="project" value="UniProtKB-SubCell"/>
</dbReference>
<reference evidence="7" key="1">
    <citation type="journal article" date="2021" name="Open Biol.">
        <title>Shared evolutionary footprints suggest mitochondrial oxidative damage underlies multiple complex I losses in fungi.</title>
        <authorList>
            <person name="Schikora-Tamarit M.A."/>
            <person name="Marcet-Houben M."/>
            <person name="Nosek J."/>
            <person name="Gabaldon T."/>
        </authorList>
    </citation>
    <scope>NUCLEOTIDE SEQUENCE</scope>
    <source>
        <strain evidence="7">CBS6341</strain>
    </source>
</reference>
<dbReference type="InterPro" id="IPR040254">
    <property type="entry name" value="Ecm3-like"/>
</dbReference>
<feature type="compositionally biased region" description="Acidic residues" evidence="5">
    <location>
        <begin position="224"/>
        <end position="240"/>
    </location>
</feature>
<evidence type="ECO:0000313" key="7">
    <source>
        <dbReference type="EMBL" id="KAH3677615.1"/>
    </source>
</evidence>
<sequence>MSNESISLGAVIFTAVKPIIKIYLIIATGFVLAKRNILTVEAARTVSDIVLTTLLPCLIFNKIVSNLQDSDIKNVGIICLTSLIIFGTGGFMSIITKFVTPAPRRWLGGLLAGGIFPNISDIPIAYLQTMDTGIIFDQADGEKGIAHVIIFLTMFTICLFNLGGFRLIEMDFKYDEKLEKEATKDLENAEFELTDNPKINDNDIDKTLTEGLETTQNADKDIGHEDEEDEEDEDEDEDDQMSTSRENLQPIALVESDPNNNSKGLIDQPDNTSGSAISLQTRSRSNSTTSFRRRHRRSSASSHIFGRSLYPTKSRNSMLSTVSSGSRIMELRSLPAQNIEDVIVEFNNPIAELQPTLTRIMTTDIGIMASDVEKQLTNRLLSSVIFFLQNCLRPCSIATIFALLVAFVPWLKSLFVINTQVELPNAPDGLPPLNFIMDYTAYIGAASVPFALMTLGACIARLSIGSLPKGFWKTALLLVILRLCILPIIGILWVNRLVSSGWIDKEDQMMQFVLILSFSLPSMTTQVFFTAFHTKPDRKDRLQMDCISLYLLMQYPLLVITLPFVVTYVIKVQFKF</sequence>
<feature type="transmembrane region" description="Helical" evidence="6">
    <location>
        <begin position="6"/>
        <end position="33"/>
    </location>
</feature>
<feature type="transmembrane region" description="Helical" evidence="6">
    <location>
        <begin position="549"/>
        <end position="570"/>
    </location>
</feature>
<comment type="caution">
    <text evidence="7">The sequence shown here is derived from an EMBL/GenBank/DDBJ whole genome shotgun (WGS) entry which is preliminary data.</text>
</comment>
<feature type="transmembrane region" description="Helical" evidence="6">
    <location>
        <begin position="439"/>
        <end position="462"/>
    </location>
</feature>
<evidence type="ECO:0000313" key="8">
    <source>
        <dbReference type="Proteomes" id="UP000769528"/>
    </source>
</evidence>
<feature type="transmembrane region" description="Helical" evidence="6">
    <location>
        <begin position="146"/>
        <end position="168"/>
    </location>
</feature>
<dbReference type="PANTHER" id="PTHR31274">
    <property type="entry name" value="PROTEIN ECM3"/>
    <property type="match status" value="1"/>
</dbReference>
<evidence type="ECO:0000256" key="2">
    <source>
        <dbReference type="ARBA" id="ARBA00022692"/>
    </source>
</evidence>
<dbReference type="Pfam" id="PF03547">
    <property type="entry name" value="Mem_trans"/>
    <property type="match status" value="1"/>
</dbReference>
<dbReference type="GO" id="GO:0055085">
    <property type="term" value="P:transmembrane transport"/>
    <property type="evidence" value="ECO:0007669"/>
    <property type="project" value="InterPro"/>
</dbReference>
<dbReference type="Proteomes" id="UP000769528">
    <property type="component" value="Unassembled WGS sequence"/>
</dbReference>
<keyword evidence="4 6" id="KW-0472">Membrane</keyword>
<evidence type="ECO:0000256" key="5">
    <source>
        <dbReference type="SAM" id="MobiDB-lite"/>
    </source>
</evidence>
<feature type="transmembrane region" description="Helical" evidence="6">
    <location>
        <begin position="107"/>
        <end position="126"/>
    </location>
</feature>
<comment type="subcellular location">
    <subcellularLocation>
        <location evidence="1">Membrane</location>
        <topology evidence="1">Multi-pass membrane protein</topology>
    </subcellularLocation>
</comment>
<reference evidence="7" key="2">
    <citation type="submission" date="2021-01" db="EMBL/GenBank/DDBJ databases">
        <authorList>
            <person name="Schikora-Tamarit M.A."/>
        </authorList>
    </citation>
    <scope>NUCLEOTIDE SEQUENCE</scope>
    <source>
        <strain evidence="7">CBS6341</strain>
    </source>
</reference>
<accession>A0A9P8TGC9</accession>
<feature type="transmembrane region" description="Helical" evidence="6">
    <location>
        <begin position="397"/>
        <end position="419"/>
    </location>
</feature>
<feature type="region of interest" description="Disordered" evidence="5">
    <location>
        <begin position="211"/>
        <end position="307"/>
    </location>
</feature>
<feature type="transmembrane region" description="Helical" evidence="6">
    <location>
        <begin position="509"/>
        <end position="529"/>
    </location>
</feature>
<evidence type="ECO:0008006" key="9">
    <source>
        <dbReference type="Google" id="ProtNLM"/>
    </source>
</evidence>